<dbReference type="Proteomes" id="UP000826656">
    <property type="component" value="Unassembled WGS sequence"/>
</dbReference>
<accession>A0ABQ7TW59</accession>
<evidence type="ECO:0000259" key="1">
    <source>
        <dbReference type="Pfam" id="PF14244"/>
    </source>
</evidence>
<feature type="domain" description="Retrotransposon Copia-like N-terminal" evidence="1">
    <location>
        <begin position="37"/>
        <end position="78"/>
    </location>
</feature>
<dbReference type="EMBL" id="JAIVGD010000028">
    <property type="protein sequence ID" value="KAH0738443.1"/>
    <property type="molecule type" value="Genomic_DNA"/>
</dbReference>
<dbReference type="InterPro" id="IPR029472">
    <property type="entry name" value="Copia-like_N"/>
</dbReference>
<dbReference type="PANTHER" id="PTHR37610:SF6">
    <property type="entry name" value="GAG-POLYPEPTIDE OF LTR COPIA-TYPE-RELATED"/>
    <property type="match status" value="1"/>
</dbReference>
<gene>
    <name evidence="2" type="ORF">KY290_037148</name>
</gene>
<proteinExistence type="predicted"/>
<sequence length="124" mass="13762">MTNNAIDSTTTPIIVEGSSTIVASLQIDTYHPCLLASSDNLRMVLLNVTFDGNCYENWRRGVLISLSAKNKLGFINGTSKCTAEDSSLLDQWKRCNDMVIAWLLNSLIKEISESVLYSQTAREL</sequence>
<evidence type="ECO:0000313" key="2">
    <source>
        <dbReference type="EMBL" id="KAH0738443.1"/>
    </source>
</evidence>
<evidence type="ECO:0000313" key="3">
    <source>
        <dbReference type="Proteomes" id="UP000826656"/>
    </source>
</evidence>
<dbReference type="Pfam" id="PF14244">
    <property type="entry name" value="Retrotran_gag_3"/>
    <property type="match status" value="1"/>
</dbReference>
<name>A0ABQ7TW59_SOLTU</name>
<reference evidence="2 3" key="1">
    <citation type="journal article" date="2021" name="bioRxiv">
        <title>Chromosome-scale and haplotype-resolved genome assembly of a tetraploid potato cultivar.</title>
        <authorList>
            <person name="Sun H."/>
            <person name="Jiao W.-B."/>
            <person name="Krause K."/>
            <person name="Campoy J.A."/>
            <person name="Goel M."/>
            <person name="Folz-Donahue K."/>
            <person name="Kukat C."/>
            <person name="Huettel B."/>
            <person name="Schneeberger K."/>
        </authorList>
    </citation>
    <scope>NUCLEOTIDE SEQUENCE [LARGE SCALE GENOMIC DNA]</scope>
    <source>
        <strain evidence="2">SolTubOtavaFocal</strain>
        <tissue evidence="2">Leaves</tissue>
    </source>
</reference>
<organism evidence="2 3">
    <name type="scientific">Solanum tuberosum</name>
    <name type="common">Potato</name>
    <dbReference type="NCBI Taxonomy" id="4113"/>
    <lineage>
        <taxon>Eukaryota</taxon>
        <taxon>Viridiplantae</taxon>
        <taxon>Streptophyta</taxon>
        <taxon>Embryophyta</taxon>
        <taxon>Tracheophyta</taxon>
        <taxon>Spermatophyta</taxon>
        <taxon>Magnoliopsida</taxon>
        <taxon>eudicotyledons</taxon>
        <taxon>Gunneridae</taxon>
        <taxon>Pentapetalae</taxon>
        <taxon>asterids</taxon>
        <taxon>lamiids</taxon>
        <taxon>Solanales</taxon>
        <taxon>Solanaceae</taxon>
        <taxon>Solanoideae</taxon>
        <taxon>Solaneae</taxon>
        <taxon>Solanum</taxon>
    </lineage>
</organism>
<dbReference type="PANTHER" id="PTHR37610">
    <property type="entry name" value="CCHC-TYPE DOMAIN-CONTAINING PROTEIN"/>
    <property type="match status" value="1"/>
</dbReference>
<protein>
    <recommendedName>
        <fullName evidence="1">Retrotransposon Copia-like N-terminal domain-containing protein</fullName>
    </recommendedName>
</protein>
<keyword evidence="3" id="KW-1185">Reference proteome</keyword>
<comment type="caution">
    <text evidence="2">The sequence shown here is derived from an EMBL/GenBank/DDBJ whole genome shotgun (WGS) entry which is preliminary data.</text>
</comment>